<feature type="region of interest" description="Disordered" evidence="1">
    <location>
        <begin position="186"/>
        <end position="239"/>
    </location>
</feature>
<dbReference type="Proteomes" id="UP000246991">
    <property type="component" value="Unassembled WGS sequence"/>
</dbReference>
<dbReference type="EMBL" id="PYWC01000017">
    <property type="protein sequence ID" value="PWW78035.1"/>
    <property type="molecule type" value="Genomic_DNA"/>
</dbReference>
<dbReference type="AlphaFoldDB" id="A0A317SU55"/>
<gene>
    <name evidence="2" type="ORF">C7212DRAFT_316254</name>
</gene>
<evidence type="ECO:0000313" key="2">
    <source>
        <dbReference type="EMBL" id="PWW78035.1"/>
    </source>
</evidence>
<accession>A0A317SU55</accession>
<protein>
    <submittedName>
        <fullName evidence="2">Uncharacterized protein</fullName>
    </submittedName>
</protein>
<comment type="caution">
    <text evidence="2">The sequence shown here is derived from an EMBL/GenBank/DDBJ whole genome shotgun (WGS) entry which is preliminary data.</text>
</comment>
<proteinExistence type="predicted"/>
<feature type="region of interest" description="Disordered" evidence="1">
    <location>
        <begin position="1"/>
        <end position="22"/>
    </location>
</feature>
<keyword evidence="3" id="KW-1185">Reference proteome</keyword>
<organism evidence="2 3">
    <name type="scientific">Tuber magnatum</name>
    <name type="common">white Piedmont truffle</name>
    <dbReference type="NCBI Taxonomy" id="42249"/>
    <lineage>
        <taxon>Eukaryota</taxon>
        <taxon>Fungi</taxon>
        <taxon>Dikarya</taxon>
        <taxon>Ascomycota</taxon>
        <taxon>Pezizomycotina</taxon>
        <taxon>Pezizomycetes</taxon>
        <taxon>Pezizales</taxon>
        <taxon>Tuberaceae</taxon>
        <taxon>Tuber</taxon>
    </lineage>
</organism>
<feature type="non-terminal residue" evidence="2">
    <location>
        <position position="1"/>
    </location>
</feature>
<reference evidence="2 3" key="1">
    <citation type="submission" date="2018-03" db="EMBL/GenBank/DDBJ databases">
        <title>Genomes of Pezizomycetes fungi and the evolution of truffles.</title>
        <authorList>
            <person name="Murat C."/>
            <person name="Payen T."/>
            <person name="Noel B."/>
            <person name="Kuo A."/>
            <person name="Martin F.M."/>
        </authorList>
    </citation>
    <scope>NUCLEOTIDE SEQUENCE [LARGE SCALE GENOMIC DNA]</scope>
    <source>
        <strain evidence="2">091103-1</strain>
    </source>
</reference>
<evidence type="ECO:0000256" key="1">
    <source>
        <dbReference type="SAM" id="MobiDB-lite"/>
    </source>
</evidence>
<sequence>GDDPSYGGSDSNSPRPEMPVERSVYLPSSSIKSAVQELVHIPQLKEQYCAYLNVTEVVWTIPSKSPRSLTVTFIALAIKAPSRTMEVLGPEGLLARGLTGKPLLLEEERAVLAINSDRENIWLRLCMCRWSEDVRLREEGVGGQVFYYVSKPGRGCCRMRNAYSARQGEGRLITLYTRMSVTHVNPLTSSSSSSSSFLSHQTSVRAEENRSARPPLGGQPRIKKRKPRTGGRLGQQQER</sequence>
<name>A0A317SU55_9PEZI</name>
<evidence type="ECO:0000313" key="3">
    <source>
        <dbReference type="Proteomes" id="UP000246991"/>
    </source>
</evidence>